<sequence>MMDIRVKHYVPNPKPTMVDVETSGFVKGGGVKFIVTDDLSSVSSKCRFSFLEYFKAMNIVDLNGLEEKIVNVNVEKCKDMLKLALTSNHMVLTNLFKDELGF</sequence>
<keyword evidence="2" id="KW-1185">Reference proteome</keyword>
<reference evidence="2" key="1">
    <citation type="journal article" date="2022" name="Mol. Ecol. Resour.">
        <title>The genomes of chicory, endive, great burdock and yacon provide insights into Asteraceae palaeo-polyploidization history and plant inulin production.</title>
        <authorList>
            <person name="Fan W."/>
            <person name="Wang S."/>
            <person name="Wang H."/>
            <person name="Wang A."/>
            <person name="Jiang F."/>
            <person name="Liu H."/>
            <person name="Zhao H."/>
            <person name="Xu D."/>
            <person name="Zhang Y."/>
        </authorList>
    </citation>
    <scope>NUCLEOTIDE SEQUENCE [LARGE SCALE GENOMIC DNA]</scope>
    <source>
        <strain evidence="2">cv. Niubang</strain>
    </source>
</reference>
<dbReference type="EMBL" id="CM042050">
    <property type="protein sequence ID" value="KAI3734834.1"/>
    <property type="molecule type" value="Genomic_DNA"/>
</dbReference>
<comment type="caution">
    <text evidence="1">The sequence shown here is derived from an EMBL/GenBank/DDBJ whole genome shotgun (WGS) entry which is preliminary data.</text>
</comment>
<name>A0ACB9CKJ6_ARCLA</name>
<reference evidence="1 2" key="2">
    <citation type="journal article" date="2022" name="Mol. Ecol. Resour.">
        <title>The genomes of chicory, endive, great burdock and yacon provide insights into Asteraceae paleo-polyploidization history and plant inulin production.</title>
        <authorList>
            <person name="Fan W."/>
            <person name="Wang S."/>
            <person name="Wang H."/>
            <person name="Wang A."/>
            <person name="Jiang F."/>
            <person name="Liu H."/>
            <person name="Zhao H."/>
            <person name="Xu D."/>
            <person name="Zhang Y."/>
        </authorList>
    </citation>
    <scope>NUCLEOTIDE SEQUENCE [LARGE SCALE GENOMIC DNA]</scope>
    <source>
        <strain evidence="2">cv. Niubang</strain>
    </source>
</reference>
<organism evidence="1 2">
    <name type="scientific">Arctium lappa</name>
    <name type="common">Greater burdock</name>
    <name type="synonym">Lappa major</name>
    <dbReference type="NCBI Taxonomy" id="4217"/>
    <lineage>
        <taxon>Eukaryota</taxon>
        <taxon>Viridiplantae</taxon>
        <taxon>Streptophyta</taxon>
        <taxon>Embryophyta</taxon>
        <taxon>Tracheophyta</taxon>
        <taxon>Spermatophyta</taxon>
        <taxon>Magnoliopsida</taxon>
        <taxon>eudicotyledons</taxon>
        <taxon>Gunneridae</taxon>
        <taxon>Pentapetalae</taxon>
        <taxon>asterids</taxon>
        <taxon>campanulids</taxon>
        <taxon>Asterales</taxon>
        <taxon>Asteraceae</taxon>
        <taxon>Carduoideae</taxon>
        <taxon>Cardueae</taxon>
        <taxon>Arctiinae</taxon>
        <taxon>Arctium</taxon>
    </lineage>
</organism>
<accession>A0ACB9CKJ6</accession>
<gene>
    <name evidence="1" type="ORF">L6452_14313</name>
</gene>
<evidence type="ECO:0000313" key="1">
    <source>
        <dbReference type="EMBL" id="KAI3734834.1"/>
    </source>
</evidence>
<protein>
    <submittedName>
        <fullName evidence="1">Uncharacterized protein</fullName>
    </submittedName>
</protein>
<proteinExistence type="predicted"/>
<dbReference type="Proteomes" id="UP001055879">
    <property type="component" value="Linkage Group LG04"/>
</dbReference>
<evidence type="ECO:0000313" key="2">
    <source>
        <dbReference type="Proteomes" id="UP001055879"/>
    </source>
</evidence>